<proteinExistence type="predicted"/>
<accession>A0A117IU36</accession>
<comment type="caution">
    <text evidence="2">The sequence shown here is derived from an EMBL/GenBank/DDBJ whole genome shotgun (WGS) entry which is preliminary data.</text>
</comment>
<feature type="region of interest" description="Disordered" evidence="1">
    <location>
        <begin position="471"/>
        <end position="558"/>
    </location>
</feature>
<evidence type="ECO:0000256" key="1">
    <source>
        <dbReference type="SAM" id="MobiDB-lite"/>
    </source>
</evidence>
<evidence type="ECO:0000313" key="2">
    <source>
        <dbReference type="EMBL" id="KUH34536.1"/>
    </source>
</evidence>
<feature type="compositionally biased region" description="Gly residues" evidence="1">
    <location>
        <begin position="545"/>
        <end position="558"/>
    </location>
</feature>
<keyword evidence="3" id="KW-1185">Reference proteome</keyword>
<sequence length="558" mass="61850">MWDVVRKTKKLIAGILLALLLAGGQALASNVAGAGSTTTSGTAMAGNATFNATLQDRAYYMLTLLEGVANYTTELMDNLNAIDNKTMNLYAEAENLRQSSWAAYDMGNYSAAMTIAMNAMEVYELVVERIVPAGSAGRPGMGPGMGGMMNGQEALYWAKIELQRAREYLAYVSRIIDEASKLGIDTSEISALYSQTVEAYNRVEADIENGDVSSLGDDMRRAESLRMQLEMAVEGLVREILTASAGDIAETFTKKLEAELNRTSELMALMESVIGNTSDTKAPMMLRMLEMRRTDLQNMLGMVQRLIDSGRYEMALRMVKEINLELEETIMEIGQTAMEFRNGYMMDYCGQYANTTAQPMNPDYQKYCNQSWWGQWEREMDDMMGTGWWNEEESHMGARMGMSQNGSWNSMGMGSMGGWNGPWWSDEERMNQGTSGNGSMGGSWMNPEDNYGWNGAHDDWSESWMGTNNWTMNQINGTTGGNIMEDEDDNHMENDQEGNMGSGMNNNSDNDQDNHMEDSNDDSNDNWSNDQGNNDSNDNSSGCGNCSGGGNWGNWWGG</sequence>
<feature type="compositionally biased region" description="Low complexity" evidence="1">
    <location>
        <begin position="497"/>
        <end position="509"/>
    </location>
</feature>
<feature type="compositionally biased region" description="Low complexity" evidence="1">
    <location>
        <begin position="525"/>
        <end position="544"/>
    </location>
</feature>
<gene>
    <name evidence="2" type="ORF">APY94_01585</name>
</gene>
<evidence type="ECO:0000313" key="3">
    <source>
        <dbReference type="Proteomes" id="UP000053462"/>
    </source>
</evidence>
<organism evidence="2 3">
    <name type="scientific">Thermococcus celericrescens</name>
    <dbReference type="NCBI Taxonomy" id="227598"/>
    <lineage>
        <taxon>Archaea</taxon>
        <taxon>Methanobacteriati</taxon>
        <taxon>Methanobacteriota</taxon>
        <taxon>Thermococci</taxon>
        <taxon>Thermococcales</taxon>
        <taxon>Thermococcaceae</taxon>
        <taxon>Thermococcus</taxon>
    </lineage>
</organism>
<dbReference type="STRING" id="227598.APY94_01585"/>
<dbReference type="OrthoDB" id="102447at2157"/>
<dbReference type="AlphaFoldDB" id="A0A117IU36"/>
<reference evidence="2 3" key="1">
    <citation type="submission" date="2015-10" db="EMBL/GenBank/DDBJ databases">
        <title>Draft genome sequence of Thermococcus celericrescens strain DSM 17994.</title>
        <authorList>
            <person name="Hong S.-J."/>
            <person name="Park C.-E."/>
            <person name="Shin J.-H."/>
        </authorList>
    </citation>
    <scope>NUCLEOTIDE SEQUENCE [LARGE SCALE GENOMIC DNA]</scope>
    <source>
        <strain evidence="2 3">DSM 17994</strain>
    </source>
</reference>
<dbReference type="RefSeq" id="WP_058937971.1">
    <property type="nucleotide sequence ID" value="NZ_LLYW01000004.1"/>
</dbReference>
<dbReference type="Proteomes" id="UP000053462">
    <property type="component" value="Unassembled WGS sequence"/>
</dbReference>
<protein>
    <submittedName>
        <fullName evidence="2">Uncharacterized protein</fullName>
    </submittedName>
</protein>
<dbReference type="EMBL" id="LLYW01000004">
    <property type="protein sequence ID" value="KUH34536.1"/>
    <property type="molecule type" value="Genomic_DNA"/>
</dbReference>
<name>A0A117IU36_9EURY</name>